<accession>A0A7H1BDU5</accession>
<feature type="domain" description="Rieske" evidence="10">
    <location>
        <begin position="48"/>
        <end position="141"/>
    </location>
</feature>
<dbReference type="CDD" id="cd03467">
    <property type="entry name" value="Rieske"/>
    <property type="match status" value="1"/>
</dbReference>
<reference evidence="11 12" key="1">
    <citation type="submission" date="2020-09" db="EMBL/GenBank/DDBJ databases">
        <title>A novel species.</title>
        <authorList>
            <person name="Gao J."/>
        </authorList>
    </citation>
    <scope>NUCLEOTIDE SEQUENCE [LARGE SCALE GENOMIC DNA]</scope>
    <source>
        <strain evidence="11 12">CRXT-Y-14</strain>
    </source>
</reference>
<evidence type="ECO:0000256" key="4">
    <source>
        <dbReference type="ARBA" id="ARBA00022723"/>
    </source>
</evidence>
<dbReference type="GO" id="GO:0051537">
    <property type="term" value="F:2 iron, 2 sulfur cluster binding"/>
    <property type="evidence" value="ECO:0007669"/>
    <property type="project" value="UniProtKB-KW"/>
</dbReference>
<evidence type="ECO:0000313" key="12">
    <source>
        <dbReference type="Proteomes" id="UP000516428"/>
    </source>
</evidence>
<dbReference type="AlphaFoldDB" id="A0A7H1BDU5"/>
<evidence type="ECO:0000313" key="11">
    <source>
        <dbReference type="EMBL" id="QNS06900.1"/>
    </source>
</evidence>
<dbReference type="Proteomes" id="UP000516428">
    <property type="component" value="Chromosome"/>
</dbReference>
<evidence type="ECO:0000256" key="8">
    <source>
        <dbReference type="ARBA" id="ARBA00029586"/>
    </source>
</evidence>
<dbReference type="EMBL" id="CP061281">
    <property type="protein sequence ID" value="QNS06900.1"/>
    <property type="molecule type" value="Genomic_DNA"/>
</dbReference>
<organism evidence="11 12">
    <name type="scientific">Streptomyces xanthii</name>
    <dbReference type="NCBI Taxonomy" id="2768069"/>
    <lineage>
        <taxon>Bacteria</taxon>
        <taxon>Bacillati</taxon>
        <taxon>Actinomycetota</taxon>
        <taxon>Actinomycetes</taxon>
        <taxon>Kitasatosporales</taxon>
        <taxon>Streptomycetaceae</taxon>
        <taxon>Streptomyces</taxon>
    </lineage>
</organism>
<dbReference type="PANTHER" id="PTHR10134">
    <property type="entry name" value="CYTOCHROME B-C1 COMPLEX SUBUNIT RIESKE, MITOCHONDRIAL"/>
    <property type="match status" value="1"/>
</dbReference>
<keyword evidence="7" id="KW-1015">Disulfide bond</keyword>
<evidence type="ECO:0000256" key="6">
    <source>
        <dbReference type="ARBA" id="ARBA00023014"/>
    </source>
</evidence>
<protein>
    <recommendedName>
        <fullName evidence="2">Cytochrome bc1 complex Rieske iron-sulfur subunit</fullName>
    </recommendedName>
    <alternativeName>
        <fullName evidence="8">Cytochrome bc1 reductase complex subunit QcrA</fullName>
    </alternativeName>
</protein>
<dbReference type="InterPro" id="IPR036922">
    <property type="entry name" value="Rieske_2Fe-2S_sf"/>
</dbReference>
<dbReference type="InterPro" id="IPR005805">
    <property type="entry name" value="Rieske_Fe-S_prot_C"/>
</dbReference>
<comment type="cofactor">
    <cofactor evidence="9">
        <name>[2Fe-2S] cluster</name>
        <dbReference type="ChEBI" id="CHEBI:190135"/>
    </cofactor>
</comment>
<evidence type="ECO:0000256" key="3">
    <source>
        <dbReference type="ARBA" id="ARBA00022714"/>
    </source>
</evidence>
<evidence type="ECO:0000256" key="2">
    <source>
        <dbReference type="ARBA" id="ARBA00015816"/>
    </source>
</evidence>
<dbReference type="Pfam" id="PF00355">
    <property type="entry name" value="Rieske"/>
    <property type="match status" value="1"/>
</dbReference>
<keyword evidence="4" id="KW-0479">Metal-binding</keyword>
<keyword evidence="12" id="KW-1185">Reference proteome</keyword>
<evidence type="ECO:0000256" key="7">
    <source>
        <dbReference type="ARBA" id="ARBA00023157"/>
    </source>
</evidence>
<sequence length="143" mass="14479">MPGTPLSSSARLSRRTALRGVAVAGTVGLGLTACSPEDGGSAAAPSVPVDLGSAEDVPKGGAKLYNDENVVVSRAEDGTYKAFSTVCTHAGCPIRMLKGTELTCNCHGSKFDATTGKVLHEPATVPLTELKAKAEGGKLIVSP</sequence>
<evidence type="ECO:0000259" key="10">
    <source>
        <dbReference type="PROSITE" id="PS51296"/>
    </source>
</evidence>
<evidence type="ECO:0000256" key="9">
    <source>
        <dbReference type="ARBA" id="ARBA00034078"/>
    </source>
</evidence>
<name>A0A7H1BDU5_9ACTN</name>
<gene>
    <name evidence="11" type="ORF">IAG42_27155</name>
</gene>
<dbReference type="GO" id="GO:0016020">
    <property type="term" value="C:membrane"/>
    <property type="evidence" value="ECO:0007669"/>
    <property type="project" value="InterPro"/>
</dbReference>
<dbReference type="GO" id="GO:0004497">
    <property type="term" value="F:monooxygenase activity"/>
    <property type="evidence" value="ECO:0007669"/>
    <property type="project" value="UniProtKB-ARBA"/>
</dbReference>
<dbReference type="GO" id="GO:0016705">
    <property type="term" value="F:oxidoreductase activity, acting on paired donors, with incorporation or reduction of molecular oxygen"/>
    <property type="evidence" value="ECO:0007669"/>
    <property type="project" value="UniProtKB-ARBA"/>
</dbReference>
<comment type="function">
    <text evidence="1">Iron-sulfur subunit of the cytochrome bc1 complex, an essential component of the respiratory electron transport chain required for ATP synthesis. The bc1 complex catalyzes the oxidation of menaquinol and the reduction of cytochrome c in the respiratory chain. The bc1 complex operates through a Q-cycle mechanism that couples electron transfer to generation of the proton gradient that drives ATP synthesis.</text>
</comment>
<keyword evidence="6" id="KW-0411">Iron-sulfur</keyword>
<proteinExistence type="predicted"/>
<evidence type="ECO:0000256" key="1">
    <source>
        <dbReference type="ARBA" id="ARBA00002494"/>
    </source>
</evidence>
<dbReference type="SUPFAM" id="SSF50022">
    <property type="entry name" value="ISP domain"/>
    <property type="match status" value="1"/>
</dbReference>
<dbReference type="FunFam" id="2.102.10.10:FF:000016">
    <property type="entry name" value="Nitrite reductase/ring-hydroxylating ferredoxin subunit"/>
    <property type="match status" value="1"/>
</dbReference>
<keyword evidence="3" id="KW-0001">2Fe-2S</keyword>
<dbReference type="InterPro" id="IPR014349">
    <property type="entry name" value="Rieske_Fe-S_prot"/>
</dbReference>
<dbReference type="PROSITE" id="PS51296">
    <property type="entry name" value="RIESKE"/>
    <property type="match status" value="1"/>
</dbReference>
<dbReference type="GO" id="GO:0046872">
    <property type="term" value="F:metal ion binding"/>
    <property type="evidence" value="ECO:0007669"/>
    <property type="project" value="UniProtKB-KW"/>
</dbReference>
<dbReference type="KEGG" id="sxn:IAG42_27155"/>
<dbReference type="InterPro" id="IPR017941">
    <property type="entry name" value="Rieske_2Fe-2S"/>
</dbReference>
<dbReference type="RefSeq" id="WP_188339579.1">
    <property type="nucleotide sequence ID" value="NZ_CP061281.1"/>
</dbReference>
<keyword evidence="5" id="KW-0408">Iron</keyword>
<dbReference type="PROSITE" id="PS51318">
    <property type="entry name" value="TAT"/>
    <property type="match status" value="1"/>
</dbReference>
<evidence type="ECO:0000256" key="5">
    <source>
        <dbReference type="ARBA" id="ARBA00023004"/>
    </source>
</evidence>
<dbReference type="Gene3D" id="2.102.10.10">
    <property type="entry name" value="Rieske [2Fe-2S] iron-sulphur domain"/>
    <property type="match status" value="1"/>
</dbReference>
<dbReference type="PRINTS" id="PR00162">
    <property type="entry name" value="RIESKE"/>
</dbReference>
<dbReference type="InterPro" id="IPR006311">
    <property type="entry name" value="TAT_signal"/>
</dbReference>